<accession>A0A8J5UKN4</accession>
<dbReference type="GO" id="GO:0006325">
    <property type="term" value="P:chromatin organization"/>
    <property type="evidence" value="ECO:0007669"/>
    <property type="project" value="UniProtKB-KW"/>
</dbReference>
<comment type="caution">
    <text evidence="7">The sequence shown here is derived from an EMBL/GenBank/DDBJ whole genome shotgun (WGS) entry which is preliminary data.</text>
</comment>
<dbReference type="GO" id="GO:0008270">
    <property type="term" value="F:zinc ion binding"/>
    <property type="evidence" value="ECO:0007669"/>
    <property type="project" value="UniProtKB-KW"/>
</dbReference>
<evidence type="ECO:0000313" key="8">
    <source>
        <dbReference type="Proteomes" id="UP000694255"/>
    </source>
</evidence>
<evidence type="ECO:0000256" key="4">
    <source>
        <dbReference type="ARBA" id="ARBA00022853"/>
    </source>
</evidence>
<dbReference type="OrthoDB" id="20872at2759"/>
<dbReference type="EMBL" id="JAGSYN010000183">
    <property type="protein sequence ID" value="KAG7662161.1"/>
    <property type="molecule type" value="Genomic_DNA"/>
</dbReference>
<reference evidence="7 8" key="1">
    <citation type="journal article" date="2021" name="DNA Res.">
        <title>Genome analysis of Candida subhashii reveals its hybrid nature and dual mitochondrial genome conformations.</title>
        <authorList>
            <person name="Mixao V."/>
            <person name="Hegedusova E."/>
            <person name="Saus E."/>
            <person name="Pryszcz L.P."/>
            <person name="Cillingova A."/>
            <person name="Nosek J."/>
            <person name="Gabaldon T."/>
        </authorList>
    </citation>
    <scope>NUCLEOTIDE SEQUENCE [LARGE SCALE GENOMIC DNA]</scope>
    <source>
        <strain evidence="7 8">CBS 10753</strain>
    </source>
</reference>
<dbReference type="GO" id="GO:0034967">
    <property type="term" value="C:Set3 complex"/>
    <property type="evidence" value="ECO:0007669"/>
    <property type="project" value="TreeGrafter"/>
</dbReference>
<dbReference type="AlphaFoldDB" id="A0A8J5UKN4"/>
<keyword evidence="2" id="KW-0863">Zinc-finger</keyword>
<dbReference type="GeneID" id="73471089"/>
<feature type="region of interest" description="Disordered" evidence="5">
    <location>
        <begin position="480"/>
        <end position="537"/>
    </location>
</feature>
<name>A0A8J5UKN4_9ASCO</name>
<evidence type="ECO:0000259" key="6">
    <source>
        <dbReference type="SMART" id="SM00249"/>
    </source>
</evidence>
<dbReference type="PANTHER" id="PTHR46462">
    <property type="entry name" value="UPSET, ISOFORM A"/>
    <property type="match status" value="1"/>
</dbReference>
<keyword evidence="3" id="KW-0862">Zinc</keyword>
<dbReference type="GO" id="GO:0006355">
    <property type="term" value="P:regulation of DNA-templated transcription"/>
    <property type="evidence" value="ECO:0007669"/>
    <property type="project" value="TreeGrafter"/>
</dbReference>
<evidence type="ECO:0000256" key="1">
    <source>
        <dbReference type="ARBA" id="ARBA00022723"/>
    </source>
</evidence>
<dbReference type="GO" id="GO:0070210">
    <property type="term" value="C:Rpd3L-Expanded complex"/>
    <property type="evidence" value="ECO:0007669"/>
    <property type="project" value="TreeGrafter"/>
</dbReference>
<feature type="compositionally biased region" description="Basic and acidic residues" evidence="5">
    <location>
        <begin position="218"/>
        <end position="230"/>
    </location>
</feature>
<feature type="region of interest" description="Disordered" evidence="5">
    <location>
        <begin position="163"/>
        <end position="246"/>
    </location>
</feature>
<dbReference type="InterPro" id="IPR019786">
    <property type="entry name" value="Zinc_finger_PHD-type_CS"/>
</dbReference>
<keyword evidence="8" id="KW-1185">Reference proteome</keyword>
<evidence type="ECO:0000256" key="3">
    <source>
        <dbReference type="ARBA" id="ARBA00022833"/>
    </source>
</evidence>
<dbReference type="PANTHER" id="PTHR46462:SF3">
    <property type="entry name" value="UPSET, ISOFORM A"/>
    <property type="match status" value="1"/>
</dbReference>
<dbReference type="Pfam" id="PF20826">
    <property type="entry name" value="PHD_5"/>
    <property type="match status" value="1"/>
</dbReference>
<gene>
    <name evidence="7" type="ORF">J8A68_004289</name>
</gene>
<feature type="compositionally biased region" description="Low complexity" evidence="5">
    <location>
        <begin position="28"/>
        <end position="50"/>
    </location>
</feature>
<feature type="region of interest" description="Disordered" evidence="5">
    <location>
        <begin position="127"/>
        <end position="147"/>
    </location>
</feature>
<feature type="compositionally biased region" description="Polar residues" evidence="5">
    <location>
        <begin position="165"/>
        <end position="175"/>
    </location>
</feature>
<feature type="compositionally biased region" description="Basic and acidic residues" evidence="5">
    <location>
        <begin position="508"/>
        <end position="526"/>
    </location>
</feature>
<dbReference type="PROSITE" id="PS01359">
    <property type="entry name" value="ZF_PHD_1"/>
    <property type="match status" value="1"/>
</dbReference>
<feature type="compositionally biased region" description="Basic and acidic residues" evidence="5">
    <location>
        <begin position="314"/>
        <end position="325"/>
    </location>
</feature>
<proteinExistence type="predicted"/>
<keyword evidence="4" id="KW-0156">Chromatin regulator</keyword>
<feature type="region of interest" description="Disordered" evidence="5">
    <location>
        <begin position="282"/>
        <end position="381"/>
    </location>
</feature>
<feature type="compositionally biased region" description="Low complexity" evidence="5">
    <location>
        <begin position="484"/>
        <end position="496"/>
    </location>
</feature>
<keyword evidence="1" id="KW-0479">Metal-binding</keyword>
<dbReference type="Proteomes" id="UP000694255">
    <property type="component" value="Unassembled WGS sequence"/>
</dbReference>
<organism evidence="7 8">
    <name type="scientific">[Candida] subhashii</name>
    <dbReference type="NCBI Taxonomy" id="561895"/>
    <lineage>
        <taxon>Eukaryota</taxon>
        <taxon>Fungi</taxon>
        <taxon>Dikarya</taxon>
        <taxon>Ascomycota</taxon>
        <taxon>Saccharomycotina</taxon>
        <taxon>Pichiomycetes</taxon>
        <taxon>Debaryomycetaceae</taxon>
        <taxon>Spathaspora</taxon>
    </lineage>
</organism>
<feature type="compositionally biased region" description="Basic and acidic residues" evidence="5">
    <location>
        <begin position="343"/>
        <end position="354"/>
    </location>
</feature>
<protein>
    <submittedName>
        <fullName evidence="7">SET3</fullName>
    </submittedName>
</protein>
<feature type="compositionally biased region" description="Polar residues" evidence="5">
    <location>
        <begin position="188"/>
        <end position="217"/>
    </location>
</feature>
<sequence length="1091" mass="123914">MTNKEEEEKQLLQDASTLLMFANVAAKQQTQHPPIPQQQQHMVSPPTQQQPAPPPRRPSLPSTSPHFISATHHLDVSLNKGTPTTTNQFQQPQYPYIVPYGAPISALPTQAATQPTVQIPEHIKIHPQPMPTQHTHRPTPASLPSNQVSQTNINQQIRQSSISSLMNPTQSQSLPQEIKPQPKPFVSKQLTPPGNLSTPIKSESPASNLPKQGNFTPTHERSRSTPDVHSNKHRNIRASPNPSQFIRGIDLETGERDSNNARIAAAALTAAADIPLPLKHVEHKQQAPPPQQQQQQTTAQPLLVTEKTTVVKFDLGKPKKEKDEDQLTEPENDDRTDDEKTEDEAVKKPKETKPPRRRTPPLPKQRQQQQQPKFIAPPLSSYQVDPDSGLIGCICGIDDDDGFTIQCDVCYRWQHCLCMGFQSNEEVPEDEYKCYYCDASKWGKFDPDECRRDTMSRLEGERPVGGPDAVAQQKAIIAAREMQKAQQDQQQQIEQQAPVIPPNKRKQSNSDKADIKKRKVEEKKESGSNSPAAELIPQELQHHYKDEAIPNKDNELLEDGVTAEAYQSVYYKLTSNDYKRQAVRQFVSNAGEEFYQSFQKLPKPDQQKRSFKDVEIMTLNQFKSTKMSKIHLPNHQKYLQEQHKLSRRKNHNKTIIQVRPYSENQKQKFNGISRLSLFISSLNSDSLTIPENTPVIEYLGEIDMFSSYCCDRVNQYPLWGTTKPKVLKTSIPNGDDKVDVVLDSRFVGNESRFIRKACPIAANCRIQPIYIPEKNMFRFIVVTSKPITLKAESHDEELRLPWEWDPLHPILKLYENKSTEKFENLTNLEKSALITYVDNILHFAECGCSTSSYSTCAIFKIKKATSYLLRSTRKASSISNVNLTKSKEDLIMPRPNKEYISWDERMIKRDEELQEKLLGSTEIMTEVLENGKDEEDIHNDKPAILFKMPFKKQLISRVYVESFPQQQVDTREIEVRKEELTEISNEVPIPVVPELVISIDRTIDEKLKPKVKEVEAKVEQVLIKSDLKLDKENEFSGDGNIPKIIEAVVSPTVASIVEKKDDDASAKAATAATSPKVVKKLSFADYKKKMM</sequence>
<dbReference type="RefSeq" id="XP_049262394.1">
    <property type="nucleotide sequence ID" value="XM_049408232.1"/>
</dbReference>
<evidence type="ECO:0000256" key="5">
    <source>
        <dbReference type="SAM" id="MobiDB-lite"/>
    </source>
</evidence>
<feature type="compositionally biased region" description="Low complexity" evidence="5">
    <location>
        <begin position="364"/>
        <end position="373"/>
    </location>
</feature>
<dbReference type="InterPro" id="IPR001965">
    <property type="entry name" value="Znf_PHD"/>
</dbReference>
<evidence type="ECO:0000313" key="7">
    <source>
        <dbReference type="EMBL" id="KAG7662161.1"/>
    </source>
</evidence>
<feature type="compositionally biased region" description="Low complexity" evidence="5">
    <location>
        <begin position="292"/>
        <end position="301"/>
    </location>
</feature>
<dbReference type="SMART" id="SM00249">
    <property type="entry name" value="PHD"/>
    <property type="match status" value="1"/>
</dbReference>
<feature type="region of interest" description="Disordered" evidence="5">
    <location>
        <begin position="23"/>
        <end position="67"/>
    </location>
</feature>
<feature type="compositionally biased region" description="Acidic residues" evidence="5">
    <location>
        <begin position="326"/>
        <end position="342"/>
    </location>
</feature>
<feature type="domain" description="Zinc finger PHD-type" evidence="6">
    <location>
        <begin position="392"/>
        <end position="438"/>
    </location>
</feature>
<evidence type="ECO:0000256" key="2">
    <source>
        <dbReference type="ARBA" id="ARBA00022771"/>
    </source>
</evidence>